<accession>A0A3S5FE77</accession>
<organism evidence="2 3">
    <name type="scientific">Protopolystoma xenopodis</name>
    <dbReference type="NCBI Taxonomy" id="117903"/>
    <lineage>
        <taxon>Eukaryota</taxon>
        <taxon>Metazoa</taxon>
        <taxon>Spiralia</taxon>
        <taxon>Lophotrochozoa</taxon>
        <taxon>Platyhelminthes</taxon>
        <taxon>Monogenea</taxon>
        <taxon>Polyopisthocotylea</taxon>
        <taxon>Polystomatidea</taxon>
        <taxon>Polystomatidae</taxon>
        <taxon>Protopolystoma</taxon>
    </lineage>
</organism>
<dbReference type="EMBL" id="CAAALY010062745">
    <property type="protein sequence ID" value="VEL23592.1"/>
    <property type="molecule type" value="Genomic_DNA"/>
</dbReference>
<sequence>MSFSDSAYRMETMSHWPYPIIPDTSSPLLAIASRFVHVCLLLAYFIVRTRHSLVTRSSQSLMFPAHKRPFTVPDARVPGIPTPHGPHSTFQLQVMLYCEHLLHRLQFSPMHHTIVFCWATPPHNSSLAHLRQAGQVVTVPSGKLLHSSTNLCTQKTSQAFRTEHGA</sequence>
<feature type="transmembrane region" description="Helical" evidence="1">
    <location>
        <begin position="28"/>
        <end position="47"/>
    </location>
</feature>
<keyword evidence="1" id="KW-1133">Transmembrane helix</keyword>
<comment type="caution">
    <text evidence="2">The sequence shown here is derived from an EMBL/GenBank/DDBJ whole genome shotgun (WGS) entry which is preliminary data.</text>
</comment>
<reference evidence="2" key="1">
    <citation type="submission" date="2018-11" db="EMBL/GenBank/DDBJ databases">
        <authorList>
            <consortium name="Pathogen Informatics"/>
        </authorList>
    </citation>
    <scope>NUCLEOTIDE SEQUENCE</scope>
</reference>
<gene>
    <name evidence="2" type="ORF">PXEA_LOCUS17032</name>
</gene>
<keyword evidence="1" id="KW-0472">Membrane</keyword>
<keyword evidence="3" id="KW-1185">Reference proteome</keyword>
<evidence type="ECO:0000313" key="3">
    <source>
        <dbReference type="Proteomes" id="UP000784294"/>
    </source>
</evidence>
<dbReference type="AlphaFoldDB" id="A0A3S5FE77"/>
<dbReference type="Proteomes" id="UP000784294">
    <property type="component" value="Unassembled WGS sequence"/>
</dbReference>
<name>A0A3S5FE77_9PLAT</name>
<evidence type="ECO:0000256" key="1">
    <source>
        <dbReference type="SAM" id="Phobius"/>
    </source>
</evidence>
<proteinExistence type="predicted"/>
<evidence type="ECO:0000313" key="2">
    <source>
        <dbReference type="EMBL" id="VEL23592.1"/>
    </source>
</evidence>
<keyword evidence="1" id="KW-0812">Transmembrane</keyword>
<protein>
    <submittedName>
        <fullName evidence="2">Uncharacterized protein</fullName>
    </submittedName>
</protein>